<sequence length="406" mass="47046">MKREHKGNQTDYRPYRVENFEVPKLPFYYTLDKAHVLVKHLSAPIICGRIAEYARIQSLVTSYSEEEVATIKCMSKDGVEIHVNLWKVNDNYSHPEKEPCHEDPKKPSIMNTYETCMERGCNKCNSDEWSLVVEARRYTGDPIQANKLKRKLFRVILGQKDELRSTKIISESKKKAKLLRMQFRANGKVPTKSDTLHLCSQRLKSVHSLLISASKYDLENGAAMLYNLTDPLHTHTYVASSVSCMIWAAFDPCINSRLRITDILIHYIKNPDLDASMHYWALRIMSNVFMCITSKKLKLSRKDMDKWSPIAPMLCRAMCSYETDTHVASAAMQCLKHLICTEDNVEDDDNKTQRTTIRKWLQSEEMYPNAKDLIGQMILYGRDCYQSMFEEGIEIYKLLSFHTRIG</sequence>
<accession>A0AAD3H0V4</accession>
<keyword evidence="2" id="KW-1185">Reference proteome</keyword>
<dbReference type="InterPro" id="IPR016024">
    <property type="entry name" value="ARM-type_fold"/>
</dbReference>
<proteinExistence type="predicted"/>
<protein>
    <submittedName>
        <fullName evidence="1">Uncharacterized protein</fullName>
    </submittedName>
</protein>
<evidence type="ECO:0000313" key="1">
    <source>
        <dbReference type="EMBL" id="GFH46517.1"/>
    </source>
</evidence>
<gene>
    <name evidence="1" type="ORF">CTEN210_02991</name>
</gene>
<reference evidence="1 2" key="1">
    <citation type="journal article" date="2021" name="Sci. Rep.">
        <title>The genome of the diatom Chaetoceros tenuissimus carries an ancient integrated fragment of an extant virus.</title>
        <authorList>
            <person name="Hongo Y."/>
            <person name="Kimura K."/>
            <person name="Takaki Y."/>
            <person name="Yoshida Y."/>
            <person name="Baba S."/>
            <person name="Kobayashi G."/>
            <person name="Nagasaki K."/>
            <person name="Hano T."/>
            <person name="Tomaru Y."/>
        </authorList>
    </citation>
    <scope>NUCLEOTIDE SEQUENCE [LARGE SCALE GENOMIC DNA]</scope>
    <source>
        <strain evidence="1 2">NIES-3715</strain>
    </source>
</reference>
<name>A0AAD3H0V4_9STRA</name>
<dbReference type="SUPFAM" id="SSF48371">
    <property type="entry name" value="ARM repeat"/>
    <property type="match status" value="1"/>
</dbReference>
<dbReference type="AlphaFoldDB" id="A0AAD3H0V4"/>
<comment type="caution">
    <text evidence="1">The sequence shown here is derived from an EMBL/GenBank/DDBJ whole genome shotgun (WGS) entry which is preliminary data.</text>
</comment>
<dbReference type="EMBL" id="BLLK01000022">
    <property type="protein sequence ID" value="GFH46517.1"/>
    <property type="molecule type" value="Genomic_DNA"/>
</dbReference>
<evidence type="ECO:0000313" key="2">
    <source>
        <dbReference type="Proteomes" id="UP001054902"/>
    </source>
</evidence>
<dbReference type="Proteomes" id="UP001054902">
    <property type="component" value="Unassembled WGS sequence"/>
</dbReference>
<organism evidence="1 2">
    <name type="scientific">Chaetoceros tenuissimus</name>
    <dbReference type="NCBI Taxonomy" id="426638"/>
    <lineage>
        <taxon>Eukaryota</taxon>
        <taxon>Sar</taxon>
        <taxon>Stramenopiles</taxon>
        <taxon>Ochrophyta</taxon>
        <taxon>Bacillariophyta</taxon>
        <taxon>Coscinodiscophyceae</taxon>
        <taxon>Chaetocerotophycidae</taxon>
        <taxon>Chaetocerotales</taxon>
        <taxon>Chaetocerotaceae</taxon>
        <taxon>Chaetoceros</taxon>
    </lineage>
</organism>